<comment type="caution">
    <text evidence="2">The sequence shown here is derived from an EMBL/GenBank/DDBJ whole genome shotgun (WGS) entry which is preliminary data.</text>
</comment>
<accession>A0A5B7FDQ0</accession>
<name>A0A5B7FDQ0_PORTR</name>
<feature type="compositionally biased region" description="Gly residues" evidence="1">
    <location>
        <begin position="33"/>
        <end position="42"/>
    </location>
</feature>
<dbReference type="EMBL" id="VSRR010005502">
    <property type="protein sequence ID" value="MPC42614.1"/>
    <property type="molecule type" value="Genomic_DNA"/>
</dbReference>
<feature type="region of interest" description="Disordered" evidence="1">
    <location>
        <begin position="1"/>
        <end position="52"/>
    </location>
</feature>
<evidence type="ECO:0000313" key="2">
    <source>
        <dbReference type="EMBL" id="MPC42614.1"/>
    </source>
</evidence>
<dbReference type="AlphaFoldDB" id="A0A5B7FDQ0"/>
<proteinExistence type="predicted"/>
<reference evidence="2 3" key="1">
    <citation type="submission" date="2019-05" db="EMBL/GenBank/DDBJ databases">
        <title>Another draft genome of Portunus trituberculatus and its Hox gene families provides insights of decapod evolution.</title>
        <authorList>
            <person name="Jeong J.-H."/>
            <person name="Song I."/>
            <person name="Kim S."/>
            <person name="Choi T."/>
            <person name="Kim D."/>
            <person name="Ryu S."/>
            <person name="Kim W."/>
        </authorList>
    </citation>
    <scope>NUCLEOTIDE SEQUENCE [LARGE SCALE GENOMIC DNA]</scope>
    <source>
        <tissue evidence="2">Muscle</tissue>
    </source>
</reference>
<gene>
    <name evidence="2" type="ORF">E2C01_036239</name>
</gene>
<protein>
    <submittedName>
        <fullName evidence="2">Uncharacterized protein</fullName>
    </submittedName>
</protein>
<dbReference type="Proteomes" id="UP000324222">
    <property type="component" value="Unassembled WGS sequence"/>
</dbReference>
<evidence type="ECO:0000256" key="1">
    <source>
        <dbReference type="SAM" id="MobiDB-lite"/>
    </source>
</evidence>
<evidence type="ECO:0000313" key="3">
    <source>
        <dbReference type="Proteomes" id="UP000324222"/>
    </source>
</evidence>
<sequence length="94" mass="9601">MDLVPFAAAPHPAEREDGGANTFPVSQELEQSGCGGSKGGPAGASPVGSRRAGSFHSRCAAAMRGADGRRAVLRWASCAALQILIKHGILRAFG</sequence>
<keyword evidence="3" id="KW-1185">Reference proteome</keyword>
<organism evidence="2 3">
    <name type="scientific">Portunus trituberculatus</name>
    <name type="common">Swimming crab</name>
    <name type="synonym">Neptunus trituberculatus</name>
    <dbReference type="NCBI Taxonomy" id="210409"/>
    <lineage>
        <taxon>Eukaryota</taxon>
        <taxon>Metazoa</taxon>
        <taxon>Ecdysozoa</taxon>
        <taxon>Arthropoda</taxon>
        <taxon>Crustacea</taxon>
        <taxon>Multicrustacea</taxon>
        <taxon>Malacostraca</taxon>
        <taxon>Eumalacostraca</taxon>
        <taxon>Eucarida</taxon>
        <taxon>Decapoda</taxon>
        <taxon>Pleocyemata</taxon>
        <taxon>Brachyura</taxon>
        <taxon>Eubrachyura</taxon>
        <taxon>Portunoidea</taxon>
        <taxon>Portunidae</taxon>
        <taxon>Portuninae</taxon>
        <taxon>Portunus</taxon>
    </lineage>
</organism>